<keyword evidence="5" id="KW-1185">Reference proteome</keyword>
<dbReference type="InterPro" id="IPR029052">
    <property type="entry name" value="Metallo-depent_PP-like"/>
</dbReference>
<dbReference type="SUPFAM" id="SSF56300">
    <property type="entry name" value="Metallo-dependent phosphatases"/>
    <property type="match status" value="1"/>
</dbReference>
<dbReference type="Proteomes" id="UP000053259">
    <property type="component" value="Unassembled WGS sequence"/>
</dbReference>
<evidence type="ECO:0000256" key="1">
    <source>
        <dbReference type="SAM" id="MobiDB-lite"/>
    </source>
</evidence>
<dbReference type="InterPro" id="IPR038607">
    <property type="entry name" value="PhoD-like_sf"/>
</dbReference>
<dbReference type="InParanoid" id="A0A0D1Z309"/>
<dbReference type="GeneID" id="27310155"/>
<dbReference type="VEuPathDB" id="FungiDB:PV09_02182"/>
<dbReference type="RefSeq" id="XP_016217201.1">
    <property type="nucleotide sequence ID" value="XM_016355185.1"/>
</dbReference>
<sequence>MAQISDYIIVSSSVLLRLFAYIFFRWIPGHHFPPLIYSFAAIYAWSFYPKFQKTAPFTVVSDEVFVYTRTADAPTPHNTGKTDGEKQGEGLAAAAPGEPEQLEEIDVSERVVLKEQDSQWWQTLLLGLPSPTSAILSGITYLINLALVLMTLDAVYRGPTFFNAQDLSFARVGYVSDTTAKILVREPRQSQLPVWVSYRYVEPLAGLDTASGDSNSAWKSAGSIESLLFNEETDYTASMTLTRLTPDTRYQYALSNNHTGYFTTAPPVGKISKWNDGKFTFLHSSCIKPHFPYSPFDHPLHIPGFKYLADWIPKLKAQFMVFLGDFIYIDVPHRHGADREAYRSEYRRVYASPDWPSVSDNLPWIHVLDDHEIANDWDRNTTGLYQAASDPWEFYHVSVNPPAGKAGHTWFTFTQGPAAFFLMDTRRYRTVETDDPNGTEKSMLGAEQLADLIKFLQEPSPVGVHWKVVVSSVPFTKNWRFGGKDTWGGYLVERQVILENMWNAGARGIGVIVLSGDRHEFAATAFPPPPGSVYPASATVYEFSTSPLNMFYLPVRTYKQTDDEDVALKYLPDGGSKFGAVEISNPEHGEQSILHYRLFIDGSEVWTHTIPSPPRTSGGLFDNRWA</sequence>
<dbReference type="STRING" id="253628.A0A0D1Z309"/>
<dbReference type="OrthoDB" id="2100241at2759"/>
<dbReference type="Gene3D" id="3.60.21.70">
    <property type="entry name" value="PhoD-like phosphatase"/>
    <property type="match status" value="1"/>
</dbReference>
<feature type="transmembrane region" description="Helical" evidence="2">
    <location>
        <begin position="7"/>
        <end position="24"/>
    </location>
</feature>
<dbReference type="InterPro" id="IPR052900">
    <property type="entry name" value="Phospholipid_Metab_Enz"/>
</dbReference>
<feature type="domain" description="PhoD-like phosphatase metallophosphatase" evidence="3">
    <location>
        <begin position="309"/>
        <end position="566"/>
    </location>
</feature>
<gene>
    <name evidence="4" type="ORF">PV09_02182</name>
</gene>
<keyword evidence="2" id="KW-1133">Transmembrane helix</keyword>
<dbReference type="CDD" id="cd07389">
    <property type="entry name" value="MPP_PhoD"/>
    <property type="match status" value="1"/>
</dbReference>
<keyword evidence="2" id="KW-0472">Membrane</keyword>
<evidence type="ECO:0000313" key="5">
    <source>
        <dbReference type="Proteomes" id="UP000053259"/>
    </source>
</evidence>
<dbReference type="PANTHER" id="PTHR43606:SF2">
    <property type="entry name" value="ALKALINE PHOSPHATASE FAMILY PROTEIN (AFU_ORTHOLOGUE AFUA_5G03860)"/>
    <property type="match status" value="1"/>
</dbReference>
<accession>A0A0D1Z309</accession>
<dbReference type="AlphaFoldDB" id="A0A0D1Z309"/>
<dbReference type="PANTHER" id="PTHR43606">
    <property type="entry name" value="PHOSPHATASE, PUTATIVE (AFU_ORTHOLOGUE AFUA_6G08710)-RELATED"/>
    <property type="match status" value="1"/>
</dbReference>
<evidence type="ECO:0000259" key="3">
    <source>
        <dbReference type="Pfam" id="PF09423"/>
    </source>
</evidence>
<protein>
    <recommendedName>
        <fullName evidence="3">PhoD-like phosphatase metallophosphatase domain-containing protein</fullName>
    </recommendedName>
</protein>
<proteinExistence type="predicted"/>
<dbReference type="InterPro" id="IPR018946">
    <property type="entry name" value="PhoD-like_MPP"/>
</dbReference>
<evidence type="ECO:0000256" key="2">
    <source>
        <dbReference type="SAM" id="Phobius"/>
    </source>
</evidence>
<keyword evidence="2" id="KW-0812">Transmembrane</keyword>
<dbReference type="EMBL" id="KN847533">
    <property type="protein sequence ID" value="KIW07332.1"/>
    <property type="molecule type" value="Genomic_DNA"/>
</dbReference>
<reference evidence="4 5" key="1">
    <citation type="submission" date="2015-01" db="EMBL/GenBank/DDBJ databases">
        <title>The Genome Sequence of Ochroconis gallopava CBS43764.</title>
        <authorList>
            <consortium name="The Broad Institute Genomics Platform"/>
            <person name="Cuomo C."/>
            <person name="de Hoog S."/>
            <person name="Gorbushina A."/>
            <person name="Stielow B."/>
            <person name="Teixiera M."/>
            <person name="Abouelleil A."/>
            <person name="Chapman S.B."/>
            <person name="Priest M."/>
            <person name="Young S.K."/>
            <person name="Wortman J."/>
            <person name="Nusbaum C."/>
            <person name="Birren B."/>
        </authorList>
    </citation>
    <scope>NUCLEOTIDE SEQUENCE [LARGE SCALE GENOMIC DNA]</scope>
    <source>
        <strain evidence="4 5">CBS 43764</strain>
    </source>
</reference>
<organism evidence="4 5">
    <name type="scientific">Verruconis gallopava</name>
    <dbReference type="NCBI Taxonomy" id="253628"/>
    <lineage>
        <taxon>Eukaryota</taxon>
        <taxon>Fungi</taxon>
        <taxon>Dikarya</taxon>
        <taxon>Ascomycota</taxon>
        <taxon>Pezizomycotina</taxon>
        <taxon>Dothideomycetes</taxon>
        <taxon>Pleosporomycetidae</taxon>
        <taxon>Venturiales</taxon>
        <taxon>Sympoventuriaceae</taxon>
        <taxon>Verruconis</taxon>
    </lineage>
</organism>
<dbReference type="Pfam" id="PF09423">
    <property type="entry name" value="PhoD"/>
    <property type="match status" value="1"/>
</dbReference>
<evidence type="ECO:0000313" key="4">
    <source>
        <dbReference type="EMBL" id="KIW07332.1"/>
    </source>
</evidence>
<feature type="region of interest" description="Disordered" evidence="1">
    <location>
        <begin position="75"/>
        <end position="96"/>
    </location>
</feature>
<name>A0A0D1Z309_9PEZI</name>